<evidence type="ECO:0000256" key="10">
    <source>
        <dbReference type="ARBA" id="ARBA00023124"/>
    </source>
</evidence>
<dbReference type="SUPFAM" id="SSF55464">
    <property type="entry name" value="Origin of replication-binding domain, RBD-like"/>
    <property type="match status" value="1"/>
</dbReference>
<keyword evidence="7" id="KW-0547">Nucleotide-binding</keyword>
<keyword evidence="14" id="KW-1185">Reference proteome</keyword>
<feature type="domain" description="CRESS-DNA virus Rep endonuclease" evidence="12">
    <location>
        <begin position="11"/>
        <end position="114"/>
    </location>
</feature>
<keyword evidence="8" id="KW-0255">Endonuclease</keyword>
<evidence type="ECO:0000256" key="4">
    <source>
        <dbReference type="ARBA" id="ARBA00022705"/>
    </source>
</evidence>
<dbReference type="Gene3D" id="3.40.1310.20">
    <property type="match status" value="1"/>
</dbReference>
<dbReference type="EMBL" id="MH425569">
    <property type="protein sequence ID" value="AXF50873.1"/>
    <property type="molecule type" value="Genomic_DNA"/>
</dbReference>
<keyword evidence="9" id="KW-0378">Hydrolase</keyword>
<proteinExistence type="predicted"/>
<dbReference type="InterPro" id="IPR001301">
    <property type="entry name" value="Gemini_AL1_CLV"/>
</dbReference>
<keyword evidence="5" id="KW-0540">Nuclease</keyword>
<keyword evidence="10" id="KW-0190">Covalent protein-DNA linkage</keyword>
<keyword evidence="3" id="KW-0548">Nucleotidyltransferase</keyword>
<dbReference type="GO" id="GO:0016779">
    <property type="term" value="F:nucleotidyltransferase activity"/>
    <property type="evidence" value="ECO:0007669"/>
    <property type="project" value="UniProtKB-KW"/>
</dbReference>
<dbReference type="GO" id="GO:0006260">
    <property type="term" value="P:DNA replication"/>
    <property type="evidence" value="ECO:0007669"/>
    <property type="project" value="UniProtKB-KW"/>
</dbReference>
<dbReference type="RefSeq" id="YP_009553657.1">
    <property type="nucleotide sequence ID" value="NC_040838.1"/>
</dbReference>
<dbReference type="GO" id="GO:0003677">
    <property type="term" value="F:DNA binding"/>
    <property type="evidence" value="ECO:0007669"/>
    <property type="project" value="UniProtKB-KW"/>
</dbReference>
<dbReference type="InterPro" id="IPR027417">
    <property type="entry name" value="P-loop_NTPase"/>
</dbReference>
<comment type="subcellular location">
    <subcellularLocation>
        <location evidence="1">Host nucleus</location>
    </subcellularLocation>
</comment>
<dbReference type="InterPro" id="IPR049912">
    <property type="entry name" value="CRESS_DNA_REP"/>
</dbReference>
<dbReference type="KEGG" id="vg:41702466"/>
<organism evidence="13">
    <name type="scientific">Arctopus echinatus-associated virus</name>
    <dbReference type="NCBI Taxonomy" id="2282642"/>
    <lineage>
        <taxon>Viruses</taxon>
    </lineage>
</organism>
<evidence type="ECO:0000313" key="14">
    <source>
        <dbReference type="Proteomes" id="UP000289883"/>
    </source>
</evidence>
<evidence type="ECO:0000313" key="13">
    <source>
        <dbReference type="EMBL" id="AXF50873.1"/>
    </source>
</evidence>
<evidence type="ECO:0000256" key="9">
    <source>
        <dbReference type="ARBA" id="ARBA00022801"/>
    </source>
</evidence>
<dbReference type="GO" id="GO:0016787">
    <property type="term" value="F:hydrolase activity"/>
    <property type="evidence" value="ECO:0007669"/>
    <property type="project" value="UniProtKB-KW"/>
</dbReference>
<evidence type="ECO:0000256" key="3">
    <source>
        <dbReference type="ARBA" id="ARBA00022695"/>
    </source>
</evidence>
<dbReference type="GO" id="GO:0042025">
    <property type="term" value="C:host cell nucleus"/>
    <property type="evidence" value="ECO:0007669"/>
    <property type="project" value="UniProtKB-SubCell"/>
</dbReference>
<dbReference type="GO" id="GO:0046872">
    <property type="term" value="F:metal ion binding"/>
    <property type="evidence" value="ECO:0007669"/>
    <property type="project" value="UniProtKB-KW"/>
</dbReference>
<keyword evidence="11" id="KW-0238">DNA-binding</keyword>
<evidence type="ECO:0000256" key="6">
    <source>
        <dbReference type="ARBA" id="ARBA00022723"/>
    </source>
</evidence>
<dbReference type="GO" id="GO:0005198">
    <property type="term" value="F:structural molecule activity"/>
    <property type="evidence" value="ECO:0007669"/>
    <property type="project" value="InterPro"/>
</dbReference>
<dbReference type="GO" id="GO:0000166">
    <property type="term" value="F:nucleotide binding"/>
    <property type="evidence" value="ECO:0007669"/>
    <property type="project" value="UniProtKB-KW"/>
</dbReference>
<accession>A0A345BKA2</accession>
<dbReference type="Pfam" id="PF00799">
    <property type="entry name" value="Gemini_AL1"/>
    <property type="match status" value="1"/>
</dbReference>
<evidence type="ECO:0000256" key="7">
    <source>
        <dbReference type="ARBA" id="ARBA00022741"/>
    </source>
</evidence>
<evidence type="ECO:0000256" key="8">
    <source>
        <dbReference type="ARBA" id="ARBA00022759"/>
    </source>
</evidence>
<reference evidence="13" key="1">
    <citation type="submission" date="2018-06" db="EMBL/GenBank/DDBJ databases">
        <title>Genomes of small circular DNA viruses associated with plants.</title>
        <authorList>
            <person name="Richet C."/>
            <person name="Filloux D."/>
            <person name="Kraberger S."/>
            <person name="Martin D.P."/>
            <person name="Roumagnac P."/>
            <person name="Varsani A."/>
        </authorList>
    </citation>
    <scope>NUCLEOTIDE SEQUENCE [LARGE SCALE GENOMIC DNA]</scope>
    <source>
        <strain evidence="13">2-76-E</strain>
    </source>
</reference>
<keyword evidence="2" id="KW-0808">Transferase</keyword>
<sequence>MSSGSTNQLLTLRGRYFLLTYPRSDFNHAHAWIQLNERGACGAIVCSELHQDDTEHRHIAVDFGRRRQFSNAHHTFNITLGDTTWTGNYQTARSWAAIRHYVEKDGNVSYFGTSEPNLEQANPETETEDIIDALTRTQSYAEWLVWTIKQKISFGHANALWQELRGNRPATLLEGDNIPGNVVLPELQLRTFSQDTNRALVLLGPSGVGKTTWAKLNIPKPALLVSHIDDLKHFKVGVHKGIIFDDMHFAGDENGKGAWPRTSQIHLVDFENPRSIHCRHRCATIPAGVFKIFTCNVYPFSVDPAIERRIYLITLNFLQ</sequence>
<protein>
    <submittedName>
        <fullName evidence="13">Replication-associated protein</fullName>
    </submittedName>
</protein>
<evidence type="ECO:0000259" key="12">
    <source>
        <dbReference type="PROSITE" id="PS52020"/>
    </source>
</evidence>
<keyword evidence="4" id="KW-0235">DNA replication</keyword>
<name>A0A345BKA2_9VIRU</name>
<dbReference type="PRINTS" id="PR00228">
    <property type="entry name" value="GEMCOATCLVL1"/>
</dbReference>
<evidence type="ECO:0000256" key="1">
    <source>
        <dbReference type="ARBA" id="ARBA00004147"/>
    </source>
</evidence>
<evidence type="ECO:0000256" key="2">
    <source>
        <dbReference type="ARBA" id="ARBA00022679"/>
    </source>
</evidence>
<dbReference type="SUPFAM" id="SSF52540">
    <property type="entry name" value="P-loop containing nucleoside triphosphate hydrolases"/>
    <property type="match status" value="1"/>
</dbReference>
<dbReference type="PROSITE" id="PS52020">
    <property type="entry name" value="CRESS_DNA_REP"/>
    <property type="match status" value="1"/>
</dbReference>
<dbReference type="GeneID" id="41702466"/>
<evidence type="ECO:0000256" key="5">
    <source>
        <dbReference type="ARBA" id="ARBA00022722"/>
    </source>
</evidence>
<keyword evidence="6" id="KW-0479">Metal-binding</keyword>
<dbReference type="GO" id="GO:0004519">
    <property type="term" value="F:endonuclease activity"/>
    <property type="evidence" value="ECO:0007669"/>
    <property type="project" value="UniProtKB-KW"/>
</dbReference>
<evidence type="ECO:0000256" key="11">
    <source>
        <dbReference type="ARBA" id="ARBA00023125"/>
    </source>
</evidence>
<dbReference type="Proteomes" id="UP000289883">
    <property type="component" value="Segment"/>
</dbReference>